<proteinExistence type="predicted"/>
<evidence type="ECO:0000256" key="1">
    <source>
        <dbReference type="SAM" id="Coils"/>
    </source>
</evidence>
<feature type="coiled-coil region" evidence="1">
    <location>
        <begin position="96"/>
        <end position="153"/>
    </location>
</feature>
<sequence length="285" mass="32781">MVQENNPRPVTGFSNNIVAQSDYDAAVKAISSTFSEFEQQHMDIPEGLNHERIAEIYQQAKESLLRNLNRIANPVADDDFHDYVDQYHFILEDDDDADEELQLPAIEDELNEEEEEEEIDEEELVDQTAWKDAQKLRTRIRNMSQTVQNVRERILEQCEKGVLASLDHHLMDRIVETVEEEECSIDSTNVLQESLRGLSQILQDPKWTKLPHRIQSLQDTIEAIQKETAADRPMSQTEIAILSQNSEIDETVVEASSKLREDSFETTEADKFTAIDRLAMLGQCF</sequence>
<reference evidence="2" key="1">
    <citation type="journal article" date="2021" name="Sci. Rep.">
        <title>Diploid genomic architecture of Nitzschia inconspicua, an elite biomass production diatom.</title>
        <authorList>
            <person name="Oliver A."/>
            <person name="Podell S."/>
            <person name="Pinowska A."/>
            <person name="Traller J.C."/>
            <person name="Smith S.R."/>
            <person name="McClure R."/>
            <person name="Beliaev A."/>
            <person name="Bohutskyi P."/>
            <person name="Hill E.A."/>
            <person name="Rabines A."/>
            <person name="Zheng H."/>
            <person name="Allen L.Z."/>
            <person name="Kuo A."/>
            <person name="Grigoriev I.V."/>
            <person name="Allen A.E."/>
            <person name="Hazlebeck D."/>
            <person name="Allen E.E."/>
        </authorList>
    </citation>
    <scope>NUCLEOTIDE SEQUENCE</scope>
    <source>
        <strain evidence="2">Hildebrandi</strain>
    </source>
</reference>
<protein>
    <submittedName>
        <fullName evidence="2">Uncharacterized protein</fullName>
    </submittedName>
</protein>
<reference evidence="2" key="2">
    <citation type="submission" date="2021-04" db="EMBL/GenBank/DDBJ databases">
        <authorList>
            <person name="Podell S."/>
        </authorList>
    </citation>
    <scope>NUCLEOTIDE SEQUENCE</scope>
    <source>
        <strain evidence="2">Hildebrandi</strain>
    </source>
</reference>
<keyword evidence="3" id="KW-1185">Reference proteome</keyword>
<comment type="caution">
    <text evidence="2">The sequence shown here is derived from an EMBL/GenBank/DDBJ whole genome shotgun (WGS) entry which is preliminary data.</text>
</comment>
<evidence type="ECO:0000313" key="3">
    <source>
        <dbReference type="Proteomes" id="UP000693970"/>
    </source>
</evidence>
<evidence type="ECO:0000313" key="2">
    <source>
        <dbReference type="EMBL" id="KAG7369067.1"/>
    </source>
</evidence>
<organism evidence="2 3">
    <name type="scientific">Nitzschia inconspicua</name>
    <dbReference type="NCBI Taxonomy" id="303405"/>
    <lineage>
        <taxon>Eukaryota</taxon>
        <taxon>Sar</taxon>
        <taxon>Stramenopiles</taxon>
        <taxon>Ochrophyta</taxon>
        <taxon>Bacillariophyta</taxon>
        <taxon>Bacillariophyceae</taxon>
        <taxon>Bacillariophycidae</taxon>
        <taxon>Bacillariales</taxon>
        <taxon>Bacillariaceae</taxon>
        <taxon>Nitzschia</taxon>
    </lineage>
</organism>
<dbReference type="AlphaFoldDB" id="A0A9K3LVX3"/>
<accession>A0A9K3LVX3</accession>
<gene>
    <name evidence="2" type="ORF">IV203_031810</name>
</gene>
<keyword evidence="1" id="KW-0175">Coiled coil</keyword>
<dbReference type="EMBL" id="JAGRRH010000006">
    <property type="protein sequence ID" value="KAG7369067.1"/>
    <property type="molecule type" value="Genomic_DNA"/>
</dbReference>
<dbReference type="Proteomes" id="UP000693970">
    <property type="component" value="Unassembled WGS sequence"/>
</dbReference>
<dbReference type="OrthoDB" id="10543990at2759"/>
<name>A0A9K3LVX3_9STRA</name>